<protein>
    <submittedName>
        <fullName evidence="1">Uncharacterized protein</fullName>
    </submittedName>
</protein>
<name>X1K0T9_9ZZZZ</name>
<dbReference type="AlphaFoldDB" id="X1K0T9"/>
<dbReference type="EMBL" id="BARU01040014">
    <property type="protein sequence ID" value="GAH87295.1"/>
    <property type="molecule type" value="Genomic_DNA"/>
</dbReference>
<organism evidence="1">
    <name type="scientific">marine sediment metagenome</name>
    <dbReference type="NCBI Taxonomy" id="412755"/>
    <lineage>
        <taxon>unclassified sequences</taxon>
        <taxon>metagenomes</taxon>
        <taxon>ecological metagenomes</taxon>
    </lineage>
</organism>
<accession>X1K0T9</accession>
<evidence type="ECO:0000313" key="1">
    <source>
        <dbReference type="EMBL" id="GAH87295.1"/>
    </source>
</evidence>
<reference evidence="1" key="1">
    <citation type="journal article" date="2014" name="Front. Microbiol.">
        <title>High frequency of phylogenetically diverse reductive dehalogenase-homologous genes in deep subseafloor sedimentary metagenomes.</title>
        <authorList>
            <person name="Kawai M."/>
            <person name="Futagami T."/>
            <person name="Toyoda A."/>
            <person name="Takaki Y."/>
            <person name="Nishi S."/>
            <person name="Hori S."/>
            <person name="Arai W."/>
            <person name="Tsubouchi T."/>
            <person name="Morono Y."/>
            <person name="Uchiyama I."/>
            <person name="Ito T."/>
            <person name="Fujiyama A."/>
            <person name="Inagaki F."/>
            <person name="Takami H."/>
        </authorList>
    </citation>
    <scope>NUCLEOTIDE SEQUENCE</scope>
    <source>
        <strain evidence="1">Expedition CK06-06</strain>
    </source>
</reference>
<sequence length="124" mass="13509">MTMPPLPAVKPPEEITKQVPLAYNILGTQRVKVAELCPLTGIITSVTMHFPDGCDGLIHVAFGHSDKWVAPSEMNTFISLNNASPVFPTSEPVIKNEHLWTEIRNGDVNPHLITVIATVIGKDS</sequence>
<gene>
    <name evidence="1" type="ORF">S03H2_61926</name>
</gene>
<comment type="caution">
    <text evidence="1">The sequence shown here is derived from an EMBL/GenBank/DDBJ whole genome shotgun (WGS) entry which is preliminary data.</text>
</comment>
<proteinExistence type="predicted"/>